<reference evidence="1" key="1">
    <citation type="submission" date="2014-05" db="EMBL/GenBank/DDBJ databases">
        <authorList>
            <person name="Chronopoulou M."/>
        </authorList>
    </citation>
    <scope>NUCLEOTIDE SEQUENCE</scope>
    <source>
        <tissue evidence="1">Whole organism</tissue>
    </source>
</reference>
<name>A0A0K2V3B1_LEPSM</name>
<protein>
    <submittedName>
        <fullName evidence="1">Uncharacterized protein</fullName>
    </submittedName>
</protein>
<organism evidence="1">
    <name type="scientific">Lepeophtheirus salmonis</name>
    <name type="common">Salmon louse</name>
    <name type="synonym">Caligus salmonis</name>
    <dbReference type="NCBI Taxonomy" id="72036"/>
    <lineage>
        <taxon>Eukaryota</taxon>
        <taxon>Metazoa</taxon>
        <taxon>Ecdysozoa</taxon>
        <taxon>Arthropoda</taxon>
        <taxon>Crustacea</taxon>
        <taxon>Multicrustacea</taxon>
        <taxon>Hexanauplia</taxon>
        <taxon>Copepoda</taxon>
        <taxon>Siphonostomatoida</taxon>
        <taxon>Caligidae</taxon>
        <taxon>Lepeophtheirus</taxon>
    </lineage>
</organism>
<proteinExistence type="predicted"/>
<sequence length="83" mass="9824">IEIIFNYDSFNSIREDDFKESHIPFSDIHSWFHGNVVAELYLFPQEWFERFCSGVLEVNDVPCVRGRNKLNFNKTMPGCNHLL</sequence>
<feature type="non-terminal residue" evidence="1">
    <location>
        <position position="1"/>
    </location>
</feature>
<dbReference type="AlphaFoldDB" id="A0A0K2V3B1"/>
<accession>A0A0K2V3B1</accession>
<dbReference type="EMBL" id="HACA01027618">
    <property type="protein sequence ID" value="CDW44979.1"/>
    <property type="molecule type" value="Transcribed_RNA"/>
</dbReference>
<evidence type="ECO:0000313" key="1">
    <source>
        <dbReference type="EMBL" id="CDW44979.1"/>
    </source>
</evidence>